<dbReference type="AlphaFoldDB" id="A0A7C2K351"/>
<accession>A0A7C2K351</accession>
<evidence type="ECO:0000313" key="1">
    <source>
        <dbReference type="EMBL" id="HEN28587.1"/>
    </source>
</evidence>
<dbReference type="EMBL" id="DTDJ01000031">
    <property type="protein sequence ID" value="HGL17605.1"/>
    <property type="molecule type" value="Genomic_DNA"/>
</dbReference>
<dbReference type="EMBL" id="DSOL01000230">
    <property type="protein sequence ID" value="HEN28587.1"/>
    <property type="molecule type" value="Genomic_DNA"/>
</dbReference>
<sequence>MLIGFLLFSYVFSAQYLTNFNNAFSFVENSDTVYVATAGGVVSFVPSTISHFYSNFSFSYRVFTTANGLRSNYVLDIDEDGVGNLWVIVRDVGIQVKRKDSDRFEAYDLPIVTLRKAKIIRYFGDDYFLIGTDYGLFVLKTGGNINSEDDRIYPPLIIRDSVKFIERGKDFAYIVTPLNIYGWTPDSTFRIDVPLNYGRFRIVKELADGILYSTGTKLVFASAETTLIFDAGSIYAAVKDDNRVYIGSNWGTYLFENRRLTKILSYPSSCIIPIEDSGIIFTYFSTNREFSYYGPPWRYFDGSTIYSFSTPVLFNLVTSLKFKGGVLASGILAWTSDSISLPSKLLIFDGQELRYGEGLRNIDHAIRSVDIDDSGKIWVGLYSANSPGIYIYDSSGRLQHIVDNLPSRIVCHISIAKDTLVALWQDGIYRIHRDGSFFTAERVFMVDYPFFVEQSGNDRYLIGTENEGLIIIDTSGNLVLRLNPSDLNSALVSVAKSKGEKIYIGTSNGLLVYRGMSIKKISTGYVRDIEFYKNFVIALTDSAIQLIYDDSLVYSFTSMNSPFTPINEQYYRVRDVLEIMDDGTLVVGGQEGILLMKVLFPDLKKESFRVFPNPARVGERIYVDAPEEPVVYDLSMRRLPYRAKLDGDLYFFDTNGWARGIYIIFSGDRKPVKILLR</sequence>
<evidence type="ECO:0008006" key="3">
    <source>
        <dbReference type="Google" id="ProtNLM"/>
    </source>
</evidence>
<reference evidence="1" key="1">
    <citation type="journal article" date="2020" name="mSystems">
        <title>Genome- and Community-Level Interaction Insights into Carbon Utilization and Element Cycling Functions of Hydrothermarchaeota in Hydrothermal Sediment.</title>
        <authorList>
            <person name="Zhou Z."/>
            <person name="Liu Y."/>
            <person name="Xu W."/>
            <person name="Pan J."/>
            <person name="Luo Z.H."/>
            <person name="Li M."/>
        </authorList>
    </citation>
    <scope>NUCLEOTIDE SEQUENCE [LARGE SCALE GENOMIC DNA]</scope>
    <source>
        <strain evidence="1">SpSt-34</strain>
        <strain evidence="2">SpSt-69</strain>
    </source>
</reference>
<evidence type="ECO:0000313" key="2">
    <source>
        <dbReference type="EMBL" id="HGL17605.1"/>
    </source>
</evidence>
<dbReference type="Gene3D" id="2.130.10.10">
    <property type="entry name" value="YVTN repeat-like/Quinoprotein amine dehydrogenase"/>
    <property type="match status" value="2"/>
</dbReference>
<name>A0A7C2K351_UNCW3</name>
<organism evidence="1">
    <name type="scientific">candidate division WOR-3 bacterium</name>
    <dbReference type="NCBI Taxonomy" id="2052148"/>
    <lineage>
        <taxon>Bacteria</taxon>
        <taxon>Bacteria division WOR-3</taxon>
    </lineage>
</organism>
<proteinExistence type="predicted"/>
<dbReference type="InterPro" id="IPR015943">
    <property type="entry name" value="WD40/YVTN_repeat-like_dom_sf"/>
</dbReference>
<gene>
    <name evidence="1" type="ORF">ENQ77_08110</name>
    <name evidence="2" type="ORF">ENU66_04680</name>
</gene>
<comment type="caution">
    <text evidence="1">The sequence shown here is derived from an EMBL/GenBank/DDBJ whole genome shotgun (WGS) entry which is preliminary data.</text>
</comment>
<dbReference type="SUPFAM" id="SSF63829">
    <property type="entry name" value="Calcium-dependent phosphotriesterase"/>
    <property type="match status" value="1"/>
</dbReference>
<protein>
    <recommendedName>
        <fullName evidence="3">Two component regulator three Y domain-containing protein</fullName>
    </recommendedName>
</protein>